<dbReference type="AlphaFoldDB" id="A0AAD6UT57"/>
<evidence type="ECO:0000313" key="3">
    <source>
        <dbReference type="Proteomes" id="UP001219525"/>
    </source>
</evidence>
<keyword evidence="1" id="KW-1133">Transmembrane helix</keyword>
<organism evidence="2 3">
    <name type="scientific">Mycena pura</name>
    <dbReference type="NCBI Taxonomy" id="153505"/>
    <lineage>
        <taxon>Eukaryota</taxon>
        <taxon>Fungi</taxon>
        <taxon>Dikarya</taxon>
        <taxon>Basidiomycota</taxon>
        <taxon>Agaricomycotina</taxon>
        <taxon>Agaricomycetes</taxon>
        <taxon>Agaricomycetidae</taxon>
        <taxon>Agaricales</taxon>
        <taxon>Marasmiineae</taxon>
        <taxon>Mycenaceae</taxon>
        <taxon>Mycena</taxon>
    </lineage>
</organism>
<comment type="caution">
    <text evidence="2">The sequence shown here is derived from an EMBL/GenBank/DDBJ whole genome shotgun (WGS) entry which is preliminary data.</text>
</comment>
<name>A0AAD6UT57_9AGAR</name>
<keyword evidence="1" id="KW-0812">Transmembrane</keyword>
<feature type="transmembrane region" description="Helical" evidence="1">
    <location>
        <begin position="27"/>
        <end position="45"/>
    </location>
</feature>
<sequence length="327" mass="36052">MSDHNRDTLSIQSSVLVAGLALVPGNTARYICLGLVLALLVYHVASGQTAAAKMNTLAAAIASANENSARAPSTSASDRVSSMRQELLLRIAEKLKSQLQCQLLEIESHGWKQYFQDVRGLLKGIDNCMKDIKRIQTNIQLLIEQDTQRKLDDEIQKCRAMLVAIHAGPRVTYVSVLSRGPHSFSLNSIRLRAPGDWDIQASCKHFRCVIQNQFRGEMPWNGGVDWISKCNGTVCGQTIIVTVSAIKEHCKPVGTCMNICFRRGSQPASTAEPSRWWTPIDNIDLHVQAFGLRRTATGPLSQQLTHVQRHDVITSSSTGDRVPVTGR</sequence>
<protein>
    <submittedName>
        <fullName evidence="2">Uncharacterized protein</fullName>
    </submittedName>
</protein>
<evidence type="ECO:0000256" key="1">
    <source>
        <dbReference type="SAM" id="Phobius"/>
    </source>
</evidence>
<keyword evidence="1" id="KW-0472">Membrane</keyword>
<dbReference type="EMBL" id="JARJCW010000102">
    <property type="protein sequence ID" value="KAJ7194068.1"/>
    <property type="molecule type" value="Genomic_DNA"/>
</dbReference>
<evidence type="ECO:0000313" key="2">
    <source>
        <dbReference type="EMBL" id="KAJ7194068.1"/>
    </source>
</evidence>
<proteinExistence type="predicted"/>
<gene>
    <name evidence="2" type="ORF">GGX14DRAFT_405031</name>
</gene>
<accession>A0AAD6UT57</accession>
<reference evidence="2" key="1">
    <citation type="submission" date="2023-03" db="EMBL/GenBank/DDBJ databases">
        <title>Massive genome expansion in bonnet fungi (Mycena s.s.) driven by repeated elements and novel gene families across ecological guilds.</title>
        <authorList>
            <consortium name="Lawrence Berkeley National Laboratory"/>
            <person name="Harder C.B."/>
            <person name="Miyauchi S."/>
            <person name="Viragh M."/>
            <person name="Kuo A."/>
            <person name="Thoen E."/>
            <person name="Andreopoulos B."/>
            <person name="Lu D."/>
            <person name="Skrede I."/>
            <person name="Drula E."/>
            <person name="Henrissat B."/>
            <person name="Morin E."/>
            <person name="Kohler A."/>
            <person name="Barry K."/>
            <person name="LaButti K."/>
            <person name="Morin E."/>
            <person name="Salamov A."/>
            <person name="Lipzen A."/>
            <person name="Mereny Z."/>
            <person name="Hegedus B."/>
            <person name="Baldrian P."/>
            <person name="Stursova M."/>
            <person name="Weitz H."/>
            <person name="Taylor A."/>
            <person name="Grigoriev I.V."/>
            <person name="Nagy L.G."/>
            <person name="Martin F."/>
            <person name="Kauserud H."/>
        </authorList>
    </citation>
    <scope>NUCLEOTIDE SEQUENCE</scope>
    <source>
        <strain evidence="2">9144</strain>
    </source>
</reference>
<keyword evidence="3" id="KW-1185">Reference proteome</keyword>
<dbReference type="Proteomes" id="UP001219525">
    <property type="component" value="Unassembled WGS sequence"/>
</dbReference>